<dbReference type="STRING" id="180332.GCA_000797495_00677"/>
<dbReference type="PANTHER" id="PTHR43280:SF2">
    <property type="entry name" value="HTH-TYPE TRANSCRIPTIONAL REGULATOR EXSA"/>
    <property type="match status" value="1"/>
</dbReference>
<evidence type="ECO:0000313" key="5">
    <source>
        <dbReference type="EMBL" id="TLD01691.1"/>
    </source>
</evidence>
<dbReference type="Proteomes" id="UP000306509">
    <property type="component" value="Unassembled WGS sequence"/>
</dbReference>
<evidence type="ECO:0000259" key="4">
    <source>
        <dbReference type="PROSITE" id="PS01124"/>
    </source>
</evidence>
<dbReference type="PANTHER" id="PTHR43280">
    <property type="entry name" value="ARAC-FAMILY TRANSCRIPTIONAL REGULATOR"/>
    <property type="match status" value="1"/>
</dbReference>
<dbReference type="GO" id="GO:0043565">
    <property type="term" value="F:sequence-specific DNA binding"/>
    <property type="evidence" value="ECO:0007669"/>
    <property type="project" value="InterPro"/>
</dbReference>
<dbReference type="Pfam" id="PF12833">
    <property type="entry name" value="HTH_18"/>
    <property type="match status" value="1"/>
</dbReference>
<dbReference type="SMART" id="SM00342">
    <property type="entry name" value="HTH_ARAC"/>
    <property type="match status" value="1"/>
</dbReference>
<feature type="domain" description="HTH araC/xylS-type" evidence="4">
    <location>
        <begin position="290"/>
        <end position="388"/>
    </location>
</feature>
<dbReference type="Gene3D" id="1.10.10.60">
    <property type="entry name" value="Homeodomain-like"/>
    <property type="match status" value="2"/>
</dbReference>
<dbReference type="AlphaFoldDB" id="A0A4U8Q9Q9"/>
<keyword evidence="3" id="KW-0804">Transcription</keyword>
<keyword evidence="6" id="KW-1185">Reference proteome</keyword>
<evidence type="ECO:0000256" key="2">
    <source>
        <dbReference type="ARBA" id="ARBA00023125"/>
    </source>
</evidence>
<dbReference type="InterPro" id="IPR018060">
    <property type="entry name" value="HTH_AraC"/>
</dbReference>
<proteinExistence type="predicted"/>
<evidence type="ECO:0000256" key="1">
    <source>
        <dbReference type="ARBA" id="ARBA00023015"/>
    </source>
</evidence>
<dbReference type="PROSITE" id="PS01124">
    <property type="entry name" value="HTH_ARAC_FAMILY_2"/>
    <property type="match status" value="1"/>
</dbReference>
<organism evidence="5 6">
    <name type="scientific">Robinsoniella peoriensis</name>
    <dbReference type="NCBI Taxonomy" id="180332"/>
    <lineage>
        <taxon>Bacteria</taxon>
        <taxon>Bacillati</taxon>
        <taxon>Bacillota</taxon>
        <taxon>Clostridia</taxon>
        <taxon>Lachnospirales</taxon>
        <taxon>Lachnospiraceae</taxon>
        <taxon>Robinsoniella</taxon>
    </lineage>
</organism>
<evidence type="ECO:0000313" key="6">
    <source>
        <dbReference type="Proteomes" id="UP000306509"/>
    </source>
</evidence>
<comment type="caution">
    <text evidence="5">The sequence shown here is derived from an EMBL/GenBank/DDBJ whole genome shotgun (WGS) entry which is preliminary data.</text>
</comment>
<gene>
    <name evidence="5" type="primary">yesS_2</name>
    <name evidence="5" type="ORF">DSM106044_01396</name>
</gene>
<dbReference type="EMBL" id="QGQD01000031">
    <property type="protein sequence ID" value="TLD01691.1"/>
    <property type="molecule type" value="Genomic_DNA"/>
</dbReference>
<accession>A0A4U8Q9Q9</accession>
<dbReference type="InterPro" id="IPR009057">
    <property type="entry name" value="Homeodomain-like_sf"/>
</dbReference>
<evidence type="ECO:0000256" key="3">
    <source>
        <dbReference type="ARBA" id="ARBA00023163"/>
    </source>
</evidence>
<dbReference type="SUPFAM" id="SSF46689">
    <property type="entry name" value="Homeodomain-like"/>
    <property type="match status" value="2"/>
</dbReference>
<dbReference type="OrthoDB" id="184994at2"/>
<dbReference type="GO" id="GO:0003700">
    <property type="term" value="F:DNA-binding transcription factor activity"/>
    <property type="evidence" value="ECO:0007669"/>
    <property type="project" value="InterPro"/>
</dbReference>
<sequence>MTKSSNYLNRLSLLTGTGFFILENNILEECGKSSGSNPIAICKNFQEKLLHMADVKSVPVLYQDGYQILWGCVKQKDQYILIGPMSIKNLSRLELHHYYREYGIHAGEEKTLPVFTLSQALAIVQMASVESPVITCSQETIIRENHLAQGLHDGIEEAILRFQIKEDTAGIYHHTYQEERQLLACVREGRTEDALKYNMVIDEGTGRLSKREVNHWKKVVIVAITLCTRAAIEGGVSPAAAYQLSDFYIQKCDEYDNVPALVECRNLAVKQLTEQVKRRNEGRGSSNYVDQCKDYISKHYKEKIYLNDLADALGLSSTYLSRLFSKETGMKLQDYINWFKAERAANLLAYSEETIAHIGEYVNFPTQSYFGKIFKRYKHMTPKEYRNYYKSSEFASERDNI</sequence>
<reference evidence="5 6" key="1">
    <citation type="journal article" date="2019" name="Anaerobe">
        <title>Detection of Robinsoniella peoriensis in multiple bone samples of a trauma patient.</title>
        <authorList>
            <person name="Schrottner P."/>
            <person name="Hartwich K."/>
            <person name="Bunk B."/>
            <person name="Schober I."/>
            <person name="Helbig S."/>
            <person name="Rudolph W.W."/>
            <person name="Gunzer F."/>
        </authorList>
    </citation>
    <scope>NUCLEOTIDE SEQUENCE [LARGE SCALE GENOMIC DNA]</scope>
    <source>
        <strain evidence="5 6">DSM 106044</strain>
    </source>
</reference>
<name>A0A4U8Q9Q9_9FIRM</name>
<protein>
    <submittedName>
        <fullName evidence="5">HTH-type transcriptional regulator YesS</fullName>
    </submittedName>
</protein>
<keyword evidence="2" id="KW-0238">DNA-binding</keyword>
<dbReference type="RefSeq" id="WP_070041388.1">
    <property type="nucleotide sequence ID" value="NZ_CABMJZ010000067.1"/>
</dbReference>
<keyword evidence="1" id="KW-0805">Transcription regulation</keyword>